<name>A0A080ZTT2_PHYNI</name>
<organism evidence="2 3">
    <name type="scientific">Phytophthora nicotianae P1976</name>
    <dbReference type="NCBI Taxonomy" id="1317066"/>
    <lineage>
        <taxon>Eukaryota</taxon>
        <taxon>Sar</taxon>
        <taxon>Stramenopiles</taxon>
        <taxon>Oomycota</taxon>
        <taxon>Peronosporomycetes</taxon>
        <taxon>Peronosporales</taxon>
        <taxon>Peronosporaceae</taxon>
        <taxon>Phytophthora</taxon>
    </lineage>
</organism>
<accession>A0A080ZTT2</accession>
<protein>
    <recommendedName>
        <fullName evidence="4">START domain-containing protein</fullName>
    </recommendedName>
</protein>
<evidence type="ECO:0008006" key="4">
    <source>
        <dbReference type="Google" id="ProtNLM"/>
    </source>
</evidence>
<dbReference type="OrthoDB" id="129101at2759"/>
<comment type="caution">
    <text evidence="2">The sequence shown here is derived from an EMBL/GenBank/DDBJ whole genome shotgun (WGS) entry which is preliminary data.</text>
</comment>
<gene>
    <name evidence="2" type="ORF">F444_13431</name>
</gene>
<dbReference type="EMBL" id="ANJA01002422">
    <property type="protein sequence ID" value="ETO70043.1"/>
    <property type="molecule type" value="Genomic_DNA"/>
</dbReference>
<dbReference type="AlphaFoldDB" id="A0A080ZTT2"/>
<dbReference type="Proteomes" id="UP000028582">
    <property type="component" value="Unassembled WGS sequence"/>
</dbReference>
<proteinExistence type="predicted"/>
<sequence>MESQLETTNASPLLVESGGQLSARIRTSLITDVPESTTQNNQKSRATVRSRTYRLGQKMIRDDLRRQEVELRQQLLSLRREIKAKSVGPNASGYMAFLLWRDLAARLQQEREDAETQQQELRVMANRQAMYISALRDIVTKKIGDPIISPFTMEPVAPFSKYIQQLETSFHQTDEVFRADYKHEADKRFYVRSRLVLPSSLSEANSVMWQLGQQHFRDSQDYMGYDIDDPKRTIVTNFTDTNVLETGETFQLSRWCIVRQFVQDDHIVNTWKCISEGGGIFSGIKVDERGWCRLYSSEDVMEPGTVVEMCVHRVPIHTGNPTPQESIVDTFHNLLQKISQETLVNLVANLESVVLEKALTNIS</sequence>
<evidence type="ECO:0000313" key="2">
    <source>
        <dbReference type="EMBL" id="ETO70043.1"/>
    </source>
</evidence>
<feature type="coiled-coil region" evidence="1">
    <location>
        <begin position="61"/>
        <end position="127"/>
    </location>
</feature>
<evidence type="ECO:0000313" key="3">
    <source>
        <dbReference type="Proteomes" id="UP000028582"/>
    </source>
</evidence>
<keyword evidence="1" id="KW-0175">Coiled coil</keyword>
<reference evidence="2 3" key="1">
    <citation type="submission" date="2013-11" db="EMBL/GenBank/DDBJ databases">
        <title>The Genome Sequence of Phytophthora parasitica P1976.</title>
        <authorList>
            <consortium name="The Broad Institute Genomics Platform"/>
            <person name="Russ C."/>
            <person name="Tyler B."/>
            <person name="Panabieres F."/>
            <person name="Shan W."/>
            <person name="Tripathy S."/>
            <person name="Grunwald N."/>
            <person name="Machado M."/>
            <person name="Johnson C.S."/>
            <person name="Walker B."/>
            <person name="Young S."/>
            <person name="Zeng Q."/>
            <person name="Gargeya S."/>
            <person name="Fitzgerald M."/>
            <person name="Haas B."/>
            <person name="Abouelleil A."/>
            <person name="Allen A.W."/>
            <person name="Alvarado L."/>
            <person name="Arachchi H.M."/>
            <person name="Berlin A.M."/>
            <person name="Chapman S.B."/>
            <person name="Gainer-Dewar J."/>
            <person name="Goldberg J."/>
            <person name="Griggs A."/>
            <person name="Gujja S."/>
            <person name="Hansen M."/>
            <person name="Howarth C."/>
            <person name="Imamovic A."/>
            <person name="Ireland A."/>
            <person name="Larimer J."/>
            <person name="McCowan C."/>
            <person name="Murphy C."/>
            <person name="Pearson M."/>
            <person name="Poon T.W."/>
            <person name="Priest M."/>
            <person name="Roberts A."/>
            <person name="Saif S."/>
            <person name="Shea T."/>
            <person name="Sisk P."/>
            <person name="Sykes S."/>
            <person name="Wortman J."/>
            <person name="Nusbaum C."/>
            <person name="Birren B."/>
        </authorList>
    </citation>
    <scope>NUCLEOTIDE SEQUENCE [LARGE SCALE GENOMIC DNA]</scope>
    <source>
        <strain evidence="2 3">P1976</strain>
    </source>
</reference>
<evidence type="ECO:0000256" key="1">
    <source>
        <dbReference type="SAM" id="Coils"/>
    </source>
</evidence>